<accession>A0A3P6UIF0</accession>
<keyword evidence="2" id="KW-1185">Reference proteome</keyword>
<sequence length="13" mass="1379">MASEVSNVRSVVT</sequence>
<proteinExistence type="predicted"/>
<organism evidence="1 2">
    <name type="scientific">Litomosoides sigmodontis</name>
    <name type="common">Filarial nematode worm</name>
    <dbReference type="NCBI Taxonomy" id="42156"/>
    <lineage>
        <taxon>Eukaryota</taxon>
        <taxon>Metazoa</taxon>
        <taxon>Ecdysozoa</taxon>
        <taxon>Nematoda</taxon>
        <taxon>Chromadorea</taxon>
        <taxon>Rhabditida</taxon>
        <taxon>Spirurina</taxon>
        <taxon>Spiruromorpha</taxon>
        <taxon>Filarioidea</taxon>
        <taxon>Onchocercidae</taxon>
        <taxon>Litomosoides</taxon>
    </lineage>
</organism>
<dbReference type="Proteomes" id="UP000277928">
    <property type="component" value="Unassembled WGS sequence"/>
</dbReference>
<feature type="non-terminal residue" evidence="1">
    <location>
        <position position="13"/>
    </location>
</feature>
<name>A0A3P6UIF0_LITSI</name>
<gene>
    <name evidence="1" type="ORF">NLS_LOCUS3526</name>
</gene>
<dbReference type="EMBL" id="UYRX01000194">
    <property type="protein sequence ID" value="VDK77101.1"/>
    <property type="molecule type" value="Genomic_DNA"/>
</dbReference>
<protein>
    <submittedName>
        <fullName evidence="1">Uncharacterized protein</fullName>
    </submittedName>
</protein>
<evidence type="ECO:0000313" key="2">
    <source>
        <dbReference type="Proteomes" id="UP000277928"/>
    </source>
</evidence>
<reference evidence="1 2" key="1">
    <citation type="submission" date="2018-08" db="EMBL/GenBank/DDBJ databases">
        <authorList>
            <person name="Laetsch R D."/>
            <person name="Stevens L."/>
            <person name="Kumar S."/>
            <person name="Blaxter L. M."/>
        </authorList>
    </citation>
    <scope>NUCLEOTIDE SEQUENCE [LARGE SCALE GENOMIC DNA]</scope>
</reference>
<evidence type="ECO:0000313" key="1">
    <source>
        <dbReference type="EMBL" id="VDK77101.1"/>
    </source>
</evidence>